<dbReference type="Proteomes" id="UP000541969">
    <property type="component" value="Unassembled WGS sequence"/>
</dbReference>
<dbReference type="PANTHER" id="PTHR34310">
    <property type="entry name" value="DUF427 DOMAIN PROTEIN (AFU_ORTHOLOGUE AFUA_3G02220)"/>
    <property type="match status" value="1"/>
</dbReference>
<evidence type="ECO:0000259" key="1">
    <source>
        <dbReference type="Pfam" id="PF04248"/>
    </source>
</evidence>
<dbReference type="Pfam" id="PF04248">
    <property type="entry name" value="NTP_transf_9"/>
    <property type="match status" value="2"/>
</dbReference>
<protein>
    <submittedName>
        <fullName evidence="2">Uncharacterized protein (DUF427 family)</fullName>
    </submittedName>
</protein>
<evidence type="ECO:0000313" key="3">
    <source>
        <dbReference type="Proteomes" id="UP000541969"/>
    </source>
</evidence>
<dbReference type="InterPro" id="IPR038694">
    <property type="entry name" value="DUF427_sf"/>
</dbReference>
<dbReference type="AlphaFoldDB" id="A0A853C9M3"/>
<evidence type="ECO:0000313" key="2">
    <source>
        <dbReference type="EMBL" id="NYJ03861.1"/>
    </source>
</evidence>
<dbReference type="EMBL" id="JACBZT010000001">
    <property type="protein sequence ID" value="NYJ03861.1"/>
    <property type="molecule type" value="Genomic_DNA"/>
</dbReference>
<dbReference type="InterPro" id="IPR007361">
    <property type="entry name" value="DUF427"/>
</dbReference>
<name>A0A853C9M3_9ACTN</name>
<proteinExistence type="predicted"/>
<sequence>MSAPPSDMGERLAALVGNRPWWPLVEPSPRWIRVRLGDELVADTRSALLYVQYGPADLPPTFLPTYFVPPDDIVPGTLVDFHAQAGRTSWTVQAGGRRAEGAAWAFAEPPAPLEALAGMITFSWGDGLTWFEEDEQLFAHARDPHKRVDVVPSSRHVRVELDGELLAESRRPLLLFETTLPTRFYLPPDDVRVELLPSERRSSCPYKGHASWWSARVGDGVVEDIAWSYPSPVPENPRIAGLICFRNERVDLVVDGERLGRPLTPWS</sequence>
<dbReference type="Gene3D" id="2.170.150.40">
    <property type="entry name" value="Domain of unknown function (DUF427)"/>
    <property type="match status" value="2"/>
</dbReference>
<keyword evidence="3" id="KW-1185">Reference proteome</keyword>
<gene>
    <name evidence="2" type="ORF">GGQ55_000139</name>
</gene>
<comment type="caution">
    <text evidence="2">The sequence shown here is derived from an EMBL/GenBank/DDBJ whole genome shotgun (WGS) entry which is preliminary data.</text>
</comment>
<feature type="domain" description="DUF427" evidence="1">
    <location>
        <begin position="32"/>
        <end position="124"/>
    </location>
</feature>
<accession>A0A853C9M3</accession>
<feature type="domain" description="DUF427" evidence="1">
    <location>
        <begin position="157"/>
        <end position="247"/>
    </location>
</feature>
<organism evidence="2 3">
    <name type="scientific">Petropleomorpha daqingensis</name>
    <dbReference type="NCBI Taxonomy" id="2026353"/>
    <lineage>
        <taxon>Bacteria</taxon>
        <taxon>Bacillati</taxon>
        <taxon>Actinomycetota</taxon>
        <taxon>Actinomycetes</taxon>
        <taxon>Geodermatophilales</taxon>
        <taxon>Geodermatophilaceae</taxon>
        <taxon>Petropleomorpha</taxon>
    </lineage>
</organism>
<reference evidence="2 3" key="1">
    <citation type="submission" date="2020-07" db="EMBL/GenBank/DDBJ databases">
        <title>Sequencing the genomes of 1000 actinobacteria strains.</title>
        <authorList>
            <person name="Klenk H.-P."/>
        </authorList>
    </citation>
    <scope>NUCLEOTIDE SEQUENCE [LARGE SCALE GENOMIC DNA]</scope>
    <source>
        <strain evidence="2 3">DSM 104001</strain>
    </source>
</reference>
<dbReference type="PANTHER" id="PTHR34310:SF9">
    <property type="entry name" value="BLR5716 PROTEIN"/>
    <property type="match status" value="1"/>
</dbReference>
<dbReference type="RefSeq" id="WP_218859107.1">
    <property type="nucleotide sequence ID" value="NZ_JACBZT010000001.1"/>
</dbReference>